<accession>A0A183CP42</accession>
<organism evidence="3 4">
    <name type="scientific">Globodera pallida</name>
    <name type="common">Potato cyst nematode worm</name>
    <name type="synonym">Heterodera pallida</name>
    <dbReference type="NCBI Taxonomy" id="36090"/>
    <lineage>
        <taxon>Eukaryota</taxon>
        <taxon>Metazoa</taxon>
        <taxon>Ecdysozoa</taxon>
        <taxon>Nematoda</taxon>
        <taxon>Chromadorea</taxon>
        <taxon>Rhabditida</taxon>
        <taxon>Tylenchina</taxon>
        <taxon>Tylenchomorpha</taxon>
        <taxon>Tylenchoidea</taxon>
        <taxon>Heteroderidae</taxon>
        <taxon>Heteroderinae</taxon>
        <taxon>Globodera</taxon>
    </lineage>
</organism>
<evidence type="ECO:0000259" key="2">
    <source>
        <dbReference type="PROSITE" id="PS50177"/>
    </source>
</evidence>
<evidence type="ECO:0000313" key="4">
    <source>
        <dbReference type="WBParaSite" id="GPLIN_001464900"/>
    </source>
</evidence>
<dbReference type="GO" id="GO:0005634">
    <property type="term" value="C:nucleus"/>
    <property type="evidence" value="ECO:0007669"/>
    <property type="project" value="TreeGrafter"/>
</dbReference>
<dbReference type="Gene3D" id="3.40.50.300">
    <property type="entry name" value="P-loop containing nucleotide triphosphate hydrolases"/>
    <property type="match status" value="1"/>
</dbReference>
<dbReference type="SUPFAM" id="SSF54427">
    <property type="entry name" value="NTF2-like"/>
    <property type="match status" value="2"/>
</dbReference>
<protein>
    <submittedName>
        <fullName evidence="4">AAA domain-containing protein</fullName>
    </submittedName>
</protein>
<dbReference type="PANTHER" id="PTHR23389">
    <property type="entry name" value="CHROMOSOME TRANSMISSION FIDELITY FACTOR 18"/>
    <property type="match status" value="1"/>
</dbReference>
<dbReference type="SUPFAM" id="SSF52540">
    <property type="entry name" value="P-loop containing nucleoside triphosphate hydrolases"/>
    <property type="match status" value="1"/>
</dbReference>
<feature type="domain" description="NTF2" evidence="2">
    <location>
        <begin position="305"/>
        <end position="388"/>
    </location>
</feature>
<feature type="region of interest" description="Disordered" evidence="1">
    <location>
        <begin position="20"/>
        <end position="57"/>
    </location>
</feature>
<evidence type="ECO:0000256" key="1">
    <source>
        <dbReference type="SAM" id="MobiDB-lite"/>
    </source>
</evidence>
<evidence type="ECO:0000313" key="3">
    <source>
        <dbReference type="Proteomes" id="UP000050741"/>
    </source>
</evidence>
<proteinExistence type="predicted"/>
<dbReference type="AlphaFoldDB" id="A0A183CP42"/>
<dbReference type="Gene3D" id="3.10.450.50">
    <property type="match status" value="1"/>
</dbReference>
<dbReference type="Proteomes" id="UP000050741">
    <property type="component" value="Unassembled WGS sequence"/>
</dbReference>
<dbReference type="InterPro" id="IPR027417">
    <property type="entry name" value="P-loop_NTPase"/>
</dbReference>
<dbReference type="Pfam" id="PF02136">
    <property type="entry name" value="NTF2"/>
    <property type="match status" value="2"/>
</dbReference>
<dbReference type="Gene3D" id="1.10.8.60">
    <property type="match status" value="1"/>
</dbReference>
<dbReference type="PANTHER" id="PTHR23389:SF3">
    <property type="entry name" value="CHROMOSOME TRANSMISSION FIDELITY PROTEIN 18 HOMOLOG"/>
    <property type="match status" value="1"/>
</dbReference>
<dbReference type="WBParaSite" id="GPLIN_001464900">
    <property type="protein sequence ID" value="GPLIN_001464900"/>
    <property type="gene ID" value="GPLIN_001464900"/>
</dbReference>
<sequence>RLELEEAVGRATMRILAARTAARRQQQQQRRPNDAATGEDILGKTSSLPQTTRKNKLLRVPPMNGQIWWGINSVDGTFRRYLSTRRHQDRVLFTSEKGEKSLKMVEKENDIAAAVPNNTENNANAAATDPAALAPAKDVPVNNDKHNVEDLMGLARFFLKEYYTKLSDCPEEAGNYYGSDSHFVHGDVEETGRENIQRAIANMGFEDCKARFYSLKTVALLMQGDNAKLIQVCGELTLVKAAVQKQLPGEKSLKMVEKENDIAAAVPNNTENNANAAATDPAALAPAKDVPVNNDKHNVEDLMGLARFFLKEYYTKLSDCPEEAGNYYGSDSHFVHGDVEETGRENIQRAIANMGFEDCKARFYSLKTVALLMQGDNAKLIQVCGELTLVKAAVQKQLPILALFGPSGVGKSSLARVAALQAGYSPVIIPISEFQNVAELKSRLENATDSTSIDALFHNLAIASSSEAAIGTRPCCFIVDAVEQASSEMVQFLCSWVRRSRVSSSSTAAAAIRRRPVICTCASLWNAPSLRELRVNCLPVRVQRCNRERMQRRLEQVCHSEGVLIGRDHLDELLLSHGSDIRLCLNTLQFSTVKTAKLSSKTFSSTNFAFTRTAADQRATTCAVPSPVNTAVTASLFDTLSAIFTLDYHEDNRCIVRPPPSRARALQTLFGQMPSDDFGRLQQLVFNNFATALKLNMAQCRFVSVMFTECDALQTLLRQAQHFVLARYIPFALALPFVEQQRENLQIARSLRASACTGNRYVGLVDLFTWFAPLLWLVLQPPVKPSLWADGGGGQEQRQLIQRVVELMRAFRIGLVRTTGADGMARFTFEPAFHSLVRFPVQSLPSANESRTVAFSAQLISEPVKQYIAHQLERAPAKMGRDEPCQSNSTTLDRGPASSFALFFAVVVVVIFR</sequence>
<name>A0A183CP42_GLOPA</name>
<dbReference type="InterPro" id="IPR018222">
    <property type="entry name" value="Nuclear_transport_factor_2_euk"/>
</dbReference>
<dbReference type="PROSITE" id="PS50177">
    <property type="entry name" value="NTF2_DOMAIN"/>
    <property type="match status" value="2"/>
</dbReference>
<feature type="compositionally biased region" description="Low complexity" evidence="1">
    <location>
        <begin position="20"/>
        <end position="30"/>
    </location>
</feature>
<reference evidence="4" key="2">
    <citation type="submission" date="2016-06" db="UniProtKB">
        <authorList>
            <consortium name="WormBaseParasite"/>
        </authorList>
    </citation>
    <scope>IDENTIFICATION</scope>
</reference>
<dbReference type="InterPro" id="IPR032710">
    <property type="entry name" value="NTF2-like_dom_sf"/>
</dbReference>
<reference evidence="3" key="1">
    <citation type="submission" date="2014-05" db="EMBL/GenBank/DDBJ databases">
        <title>The genome and life-stage specific transcriptomes of Globodera pallida elucidate key aspects of plant parasitism by a cyst nematode.</title>
        <authorList>
            <person name="Cotton J.A."/>
            <person name="Lilley C.J."/>
            <person name="Jones L.M."/>
            <person name="Kikuchi T."/>
            <person name="Reid A.J."/>
            <person name="Thorpe P."/>
            <person name="Tsai I.J."/>
            <person name="Beasley H."/>
            <person name="Blok V."/>
            <person name="Cock P.J.A."/>
            <person name="Van den Akker S.E."/>
            <person name="Holroyd N."/>
            <person name="Hunt M."/>
            <person name="Mantelin S."/>
            <person name="Naghra H."/>
            <person name="Pain A."/>
            <person name="Palomares-Rius J.E."/>
            <person name="Zarowiecki M."/>
            <person name="Berriman M."/>
            <person name="Jones J.T."/>
            <person name="Urwin P.E."/>
        </authorList>
    </citation>
    <scope>NUCLEOTIDE SEQUENCE [LARGE SCALE GENOMIC DNA]</scope>
    <source>
        <strain evidence="3">Lindley</strain>
    </source>
</reference>
<feature type="domain" description="NTF2" evidence="2">
    <location>
        <begin position="154"/>
        <end position="237"/>
    </location>
</feature>
<keyword evidence="3" id="KW-1185">Reference proteome</keyword>
<dbReference type="InterPro" id="IPR002075">
    <property type="entry name" value="NTF2_dom"/>
</dbReference>
<dbReference type="GO" id="GO:0003677">
    <property type="term" value="F:DNA binding"/>
    <property type="evidence" value="ECO:0007669"/>
    <property type="project" value="TreeGrafter"/>
</dbReference>